<protein>
    <submittedName>
        <fullName evidence="1">Uncharacterized protein</fullName>
    </submittedName>
</protein>
<gene>
    <name evidence="1" type="ORF">LCGC14_0145910</name>
</gene>
<dbReference type="AlphaFoldDB" id="A0A0F9UZU9"/>
<organism evidence="1">
    <name type="scientific">marine sediment metagenome</name>
    <dbReference type="NCBI Taxonomy" id="412755"/>
    <lineage>
        <taxon>unclassified sequences</taxon>
        <taxon>metagenomes</taxon>
        <taxon>ecological metagenomes</taxon>
    </lineage>
</organism>
<proteinExistence type="predicted"/>
<evidence type="ECO:0000313" key="1">
    <source>
        <dbReference type="EMBL" id="KKN98480.1"/>
    </source>
</evidence>
<dbReference type="EMBL" id="LAZR01000051">
    <property type="protein sequence ID" value="KKN98480.1"/>
    <property type="molecule type" value="Genomic_DNA"/>
</dbReference>
<comment type="caution">
    <text evidence="1">The sequence shown here is derived from an EMBL/GenBank/DDBJ whole genome shotgun (WGS) entry which is preliminary data.</text>
</comment>
<reference evidence="1" key="1">
    <citation type="journal article" date="2015" name="Nature">
        <title>Complex archaea that bridge the gap between prokaryotes and eukaryotes.</title>
        <authorList>
            <person name="Spang A."/>
            <person name="Saw J.H."/>
            <person name="Jorgensen S.L."/>
            <person name="Zaremba-Niedzwiedzka K."/>
            <person name="Martijn J."/>
            <person name="Lind A.E."/>
            <person name="van Eijk R."/>
            <person name="Schleper C."/>
            <person name="Guy L."/>
            <person name="Ettema T.J."/>
        </authorList>
    </citation>
    <scope>NUCLEOTIDE SEQUENCE</scope>
</reference>
<name>A0A0F9UZU9_9ZZZZ</name>
<sequence>MIKSSDLKKVKTELRKELIQIKKEGMFDGDTPVILTWVYIEVIVASVASVSNQCMLCGQDKEGRGTVSLLYHKEGKGANEVRDKITEALVLYSICYSCRDIEQQFMEKDSEEYSPLVKAVKQLDKEGKILHWGDFLDPISGIGSSKTLRSY</sequence>
<accession>A0A0F9UZU9</accession>